<comment type="catalytic activity">
    <reaction evidence="8 9">
        <text>tRNA(Tyr) + L-tyrosine + ATP = L-tyrosyl-tRNA(Tyr) + AMP + diphosphate + H(+)</text>
        <dbReference type="Rhea" id="RHEA:10220"/>
        <dbReference type="Rhea" id="RHEA-COMP:9706"/>
        <dbReference type="Rhea" id="RHEA-COMP:9707"/>
        <dbReference type="ChEBI" id="CHEBI:15378"/>
        <dbReference type="ChEBI" id="CHEBI:30616"/>
        <dbReference type="ChEBI" id="CHEBI:33019"/>
        <dbReference type="ChEBI" id="CHEBI:58315"/>
        <dbReference type="ChEBI" id="CHEBI:78442"/>
        <dbReference type="ChEBI" id="CHEBI:78536"/>
        <dbReference type="ChEBI" id="CHEBI:456215"/>
        <dbReference type="EC" id="6.1.1.1"/>
    </reaction>
</comment>
<evidence type="ECO:0000256" key="8">
    <source>
        <dbReference type="ARBA" id="ARBA00048248"/>
    </source>
</evidence>
<evidence type="ECO:0000256" key="5">
    <source>
        <dbReference type="ARBA" id="ARBA00022917"/>
    </source>
</evidence>
<evidence type="ECO:0000256" key="9">
    <source>
        <dbReference type="RuleBase" id="RU361234"/>
    </source>
</evidence>
<dbReference type="AlphaFoldDB" id="T5A9A9"/>
<dbReference type="EMBL" id="KE653758">
    <property type="protein sequence ID" value="EQK99005.1"/>
    <property type="molecule type" value="Genomic_DNA"/>
</dbReference>
<accession>T5A9A9</accession>
<keyword evidence="4 9" id="KW-0067">ATP-binding</keyword>
<dbReference type="SUPFAM" id="SSF52374">
    <property type="entry name" value="Nucleotidylyl transferase"/>
    <property type="match status" value="1"/>
</dbReference>
<dbReference type="PRINTS" id="PR01040">
    <property type="entry name" value="TRNASYNTHTYR"/>
</dbReference>
<dbReference type="PANTHER" id="PTHR11766:SF0">
    <property type="entry name" value="TYROSINE--TRNA LIGASE, MITOCHONDRIAL"/>
    <property type="match status" value="1"/>
</dbReference>
<dbReference type="Gene3D" id="3.10.290.10">
    <property type="entry name" value="RNA-binding S4 domain"/>
    <property type="match status" value="1"/>
</dbReference>
<feature type="region of interest" description="Disordered" evidence="10">
    <location>
        <begin position="554"/>
        <end position="710"/>
    </location>
</feature>
<dbReference type="PROSITE" id="PS00178">
    <property type="entry name" value="AA_TRNA_LIGASE_I"/>
    <property type="match status" value="1"/>
</dbReference>
<evidence type="ECO:0000256" key="7">
    <source>
        <dbReference type="ARBA" id="ARBA00033323"/>
    </source>
</evidence>
<dbReference type="Gene3D" id="1.10.240.10">
    <property type="entry name" value="Tyrosyl-Transfer RNA Synthetase"/>
    <property type="match status" value="1"/>
</dbReference>
<dbReference type="Pfam" id="PF00579">
    <property type="entry name" value="tRNA-synt_1b"/>
    <property type="match status" value="2"/>
</dbReference>
<protein>
    <recommendedName>
        <fullName evidence="1 9">Tyrosine--tRNA ligase</fullName>
        <ecNumber evidence="1 9">6.1.1.1</ecNumber>
    </recommendedName>
    <alternativeName>
        <fullName evidence="7 9">Tyrosyl-tRNA synthetase</fullName>
    </alternativeName>
</protein>
<dbReference type="InterPro" id="IPR014729">
    <property type="entry name" value="Rossmann-like_a/b/a_fold"/>
</dbReference>
<dbReference type="InterPro" id="IPR002305">
    <property type="entry name" value="aa-tRNA-synth_Ic"/>
</dbReference>
<dbReference type="InterPro" id="IPR002307">
    <property type="entry name" value="Tyr-tRNA-ligase"/>
</dbReference>
<proteinExistence type="inferred from homology"/>
<feature type="compositionally biased region" description="Basic and acidic residues" evidence="10">
    <location>
        <begin position="554"/>
        <end position="565"/>
    </location>
</feature>
<evidence type="ECO:0000256" key="10">
    <source>
        <dbReference type="SAM" id="MobiDB-lite"/>
    </source>
</evidence>
<keyword evidence="6 9" id="KW-0030">Aminoacyl-tRNA synthetase</keyword>
<dbReference type="Proteomes" id="UP000019374">
    <property type="component" value="Unassembled WGS sequence"/>
</dbReference>
<dbReference type="EC" id="6.1.1.1" evidence="1 9"/>
<dbReference type="GO" id="GO:0005524">
    <property type="term" value="F:ATP binding"/>
    <property type="evidence" value="ECO:0007669"/>
    <property type="project" value="UniProtKB-KW"/>
</dbReference>
<evidence type="ECO:0000256" key="1">
    <source>
        <dbReference type="ARBA" id="ARBA00013160"/>
    </source>
</evidence>
<dbReference type="GO" id="GO:0006437">
    <property type="term" value="P:tyrosyl-tRNA aminoacylation"/>
    <property type="evidence" value="ECO:0007669"/>
    <property type="project" value="InterPro"/>
</dbReference>
<evidence type="ECO:0000256" key="4">
    <source>
        <dbReference type="ARBA" id="ARBA00022840"/>
    </source>
</evidence>
<evidence type="ECO:0000256" key="6">
    <source>
        <dbReference type="ARBA" id="ARBA00023146"/>
    </source>
</evidence>
<dbReference type="Gene3D" id="3.40.50.620">
    <property type="entry name" value="HUPs"/>
    <property type="match status" value="3"/>
</dbReference>
<evidence type="ECO:0000313" key="12">
    <source>
        <dbReference type="EMBL" id="EQK99005.1"/>
    </source>
</evidence>
<dbReference type="PANTHER" id="PTHR11766">
    <property type="entry name" value="TYROSYL-TRNA SYNTHETASE"/>
    <property type="match status" value="1"/>
</dbReference>
<feature type="compositionally biased region" description="Polar residues" evidence="10">
    <location>
        <begin position="572"/>
        <end position="586"/>
    </location>
</feature>
<sequence>MASQAMPRALFRARPNAGPQCALTGSPWSLAALHRGRGVAQTYLKKVAEGAERWAERAEKIKKGEIPHVWDVLNERGYMKDVAGTTKIIKETMRVKRIGAYVGVDPTADSLHLGHLIPFMALRAIVSNGVIAKNITKTHYQISKIWSNVAELKRKYEYPDDWAAKRHLLNNSMWLQGLSMVKQRMEGGEGISVGELIYPLFQGWDFWHMFKKLGIQMQIGGSDQFGNIVSGIDAVKIIRENEETGAARMPNEWCDQPLGFTVPLLTDSSGAKLGKSAGNALWLDEFKTSAFDLYGYFVRRSDDEVERLLKLLTFIPMAKIQDMMVEHRQDPTKRLAQHTLAFEVLSLVHGSQKALEEAQQHEFRFGGKLPPIVKVPTQDSGIVVPNNAPRSDIELPRSVLDLSPAKILFACGLASSASDGQRLVKQEGAYVAAQPGQKKGLVPGNLNWTPIKMWFPEETARYVLDDHILILRKGKHNVRIIELVSDEDWEKSKKIYPGQPLTGFVRRAKAAMKEQAEARGEPPMRAKDFRLQLLEQKKLWVANNPSIEFPTKRELRERSHWEKRGSSRRPRSTSFDPPSTGLNPPSTGFEPPSTGFEPPSTGFEPPSTGFSRPYSPRTRPPRMDRPRSGVTSSDFFGPSSSRLHSPRTRSTGKRRGSPKPGFSRSGEMTSYGRKLHGLPDSEDSKPGGPKSGGPGFRGPDAGGWNPNPIV</sequence>
<dbReference type="GO" id="GO:0003723">
    <property type="term" value="F:RNA binding"/>
    <property type="evidence" value="ECO:0007669"/>
    <property type="project" value="InterPro"/>
</dbReference>
<dbReference type="GO" id="GO:0005739">
    <property type="term" value="C:mitochondrion"/>
    <property type="evidence" value="ECO:0007669"/>
    <property type="project" value="TreeGrafter"/>
</dbReference>
<dbReference type="Pfam" id="PF16714">
    <property type="entry name" value="TyrRSs_C"/>
    <property type="match status" value="1"/>
</dbReference>
<comment type="similarity">
    <text evidence="9">Belongs to the class-I aminoacyl-tRNA synthetase family.</text>
</comment>
<dbReference type="GO" id="GO:0005829">
    <property type="term" value="C:cytosol"/>
    <property type="evidence" value="ECO:0007669"/>
    <property type="project" value="TreeGrafter"/>
</dbReference>
<evidence type="ECO:0000313" key="13">
    <source>
        <dbReference type="Proteomes" id="UP000019374"/>
    </source>
</evidence>
<evidence type="ECO:0000256" key="2">
    <source>
        <dbReference type="ARBA" id="ARBA00022598"/>
    </source>
</evidence>
<dbReference type="HOGENOM" id="CLU_024003_4_0_1"/>
<keyword evidence="5 9" id="KW-0648">Protein biosynthesis</keyword>
<dbReference type="InterPro" id="IPR036986">
    <property type="entry name" value="S4_RNA-bd_sf"/>
</dbReference>
<reference evidence="12 13" key="1">
    <citation type="journal article" date="2013" name="Chin. Sci. Bull.">
        <title>Genome survey uncovers the secrets of sex and lifestyle in caterpillar fungus.</title>
        <authorList>
            <person name="Hu X."/>
            <person name="Zhang Y."/>
            <person name="Xiao G."/>
            <person name="Zheng P."/>
            <person name="Xia Y."/>
            <person name="Zhang X."/>
            <person name="St Leger R.J."/>
            <person name="Liu X."/>
            <person name="Wang C."/>
        </authorList>
    </citation>
    <scope>NUCLEOTIDE SEQUENCE [LARGE SCALE GENOMIC DNA]</scope>
    <source>
        <strain evidence="13">Co18 / CGMCC 3.14243</strain>
        <tissue evidence="12">Fruit-body</tissue>
    </source>
</reference>
<keyword evidence="2 9" id="KW-0436">Ligase</keyword>
<dbReference type="GO" id="GO:0004831">
    <property type="term" value="F:tyrosine-tRNA ligase activity"/>
    <property type="evidence" value="ECO:0007669"/>
    <property type="project" value="UniProtKB-EC"/>
</dbReference>
<evidence type="ECO:0000259" key="11">
    <source>
        <dbReference type="Pfam" id="PF16714"/>
    </source>
</evidence>
<dbReference type="eggNOG" id="KOG2623">
    <property type="taxonomic scope" value="Eukaryota"/>
</dbReference>
<dbReference type="FunFam" id="1.10.240.10:FF:000001">
    <property type="entry name" value="Tyrosine--tRNA ligase"/>
    <property type="match status" value="1"/>
</dbReference>
<feature type="domain" description="Tyrosyl-tRNA synthetase C-terminal" evidence="11">
    <location>
        <begin position="385"/>
        <end position="500"/>
    </location>
</feature>
<keyword evidence="3 9" id="KW-0547">Nucleotide-binding</keyword>
<dbReference type="InterPro" id="IPR032005">
    <property type="entry name" value="TyrRSs_C"/>
</dbReference>
<feature type="compositionally biased region" description="Basic residues" evidence="10">
    <location>
        <begin position="644"/>
        <end position="657"/>
    </location>
</feature>
<dbReference type="NCBIfam" id="TIGR00234">
    <property type="entry name" value="tyrS"/>
    <property type="match status" value="1"/>
</dbReference>
<name>T5A9A9_OPHSC</name>
<gene>
    <name evidence="12" type="ORF">OCS_05279</name>
</gene>
<dbReference type="InterPro" id="IPR024088">
    <property type="entry name" value="Tyr-tRNA-ligase_bac-type"/>
</dbReference>
<organism evidence="12 13">
    <name type="scientific">Ophiocordyceps sinensis (strain Co18 / CGMCC 3.14243)</name>
    <name type="common">Yarsagumba caterpillar fungus</name>
    <name type="synonym">Hirsutella sinensis</name>
    <dbReference type="NCBI Taxonomy" id="911162"/>
    <lineage>
        <taxon>Eukaryota</taxon>
        <taxon>Fungi</taxon>
        <taxon>Dikarya</taxon>
        <taxon>Ascomycota</taxon>
        <taxon>Pezizomycotina</taxon>
        <taxon>Sordariomycetes</taxon>
        <taxon>Hypocreomycetidae</taxon>
        <taxon>Hypocreales</taxon>
        <taxon>Ophiocordycipitaceae</taxon>
        <taxon>Ophiocordyceps</taxon>
    </lineage>
</organism>
<dbReference type="InterPro" id="IPR001412">
    <property type="entry name" value="aa-tRNA-synth_I_CS"/>
</dbReference>
<dbReference type="OrthoDB" id="337870at2759"/>
<feature type="compositionally biased region" description="Polar residues" evidence="10">
    <location>
        <begin position="629"/>
        <end position="643"/>
    </location>
</feature>
<evidence type="ECO:0000256" key="3">
    <source>
        <dbReference type="ARBA" id="ARBA00022741"/>
    </source>
</evidence>